<evidence type="ECO:0000256" key="2">
    <source>
        <dbReference type="SAM" id="Phobius"/>
    </source>
</evidence>
<dbReference type="EMBL" id="MF405918">
    <property type="protein sequence ID" value="QKU33752.1"/>
    <property type="molecule type" value="Genomic_DNA"/>
</dbReference>
<keyword evidence="2" id="KW-0812">Transmembrane</keyword>
<sequence length="105" mass="11471">MNQNYNDDPNRPLMPLQPIQPVQPVHPATGSGGFMDYVRNNKLTVIIAVLILVGLIWWFCMRKPDGANVNITTNVPTATPAVPAANASGIQVTKTRLGSNTNRLY</sequence>
<dbReference type="RefSeq" id="YP_010780360.1">
    <property type="nucleotide sequence ID" value="NC_075038.1"/>
</dbReference>
<evidence type="ECO:0000313" key="3">
    <source>
        <dbReference type="EMBL" id="QKU33752.1"/>
    </source>
</evidence>
<reference evidence="3" key="2">
    <citation type="journal article" date="2018" name="Nat. Commun.">
        <title>Tailed giant Tupanvirus possesses the most complete translational apparatus of the known virosphere.</title>
        <authorList>
            <person name="Abrahao J."/>
            <person name="Silva L."/>
            <person name="Silva L.S."/>
            <person name="Khalil J.Y.B."/>
            <person name="Rodrigues R."/>
            <person name="Arantes T."/>
            <person name="Assis F."/>
            <person name="Boratto P."/>
            <person name="Andrade M."/>
            <person name="Kroon E.G."/>
            <person name="Ribeiro B."/>
            <person name="Bergier I."/>
            <person name="Seligmann H."/>
            <person name="Ghigo E."/>
            <person name="Colson P."/>
            <person name="Levasseur A."/>
            <person name="Kroemer G."/>
            <person name="Raoult D."/>
            <person name="La Scola B."/>
        </authorList>
    </citation>
    <scope>NUCLEOTIDE SEQUENCE [LARGE SCALE GENOMIC DNA]</scope>
    <source>
        <strain evidence="3">Deep ocean</strain>
    </source>
</reference>
<evidence type="ECO:0000256" key="1">
    <source>
        <dbReference type="SAM" id="MobiDB-lite"/>
    </source>
</evidence>
<feature type="transmembrane region" description="Helical" evidence="2">
    <location>
        <begin position="43"/>
        <end position="60"/>
    </location>
</feature>
<dbReference type="GeneID" id="80517051"/>
<name>A0A6N1NSQ0_9VIRU</name>
<keyword evidence="2" id="KW-1133">Transmembrane helix</keyword>
<feature type="region of interest" description="Disordered" evidence="1">
    <location>
        <begin position="1"/>
        <end position="27"/>
    </location>
</feature>
<organism evidence="3">
    <name type="scientific">Tupanvirus deep ocean</name>
    <dbReference type="NCBI Taxonomy" id="2126984"/>
    <lineage>
        <taxon>Viruses</taxon>
        <taxon>Varidnaviria</taxon>
        <taxon>Bamfordvirae</taxon>
        <taxon>Nucleocytoviricota</taxon>
        <taxon>Megaviricetes</taxon>
        <taxon>Imitervirales</taxon>
        <taxon>Mimiviridae</taxon>
        <taxon>Megamimivirinae</taxon>
        <taxon>Tupanvirus</taxon>
        <taxon>Tupanvirus altamarinense</taxon>
    </lineage>
</organism>
<protein>
    <submittedName>
        <fullName evidence="3">Uncharacterized protein</fullName>
    </submittedName>
</protein>
<accession>A0A6N1NSQ0</accession>
<reference evidence="3" key="1">
    <citation type="submission" date="2017-06" db="EMBL/GenBank/DDBJ databases">
        <authorList>
            <person name="Assis F.L."/>
            <person name="Abrahao J.S."/>
            <person name="Silva L."/>
            <person name="Khalil J.B."/>
            <person name="Rodrigues R."/>
            <person name="Silva L.S."/>
            <person name="Boratto P."/>
            <person name="Andrade M."/>
            <person name="Kroon E.G."/>
            <person name="Ribeiro B."/>
            <person name="Bergier I."/>
            <person name="Seligmann H."/>
            <person name="Ghigo E."/>
            <person name="Colson P."/>
            <person name="Levasseur A."/>
            <person name="Raoult D."/>
            <person name="Scola B.L."/>
        </authorList>
    </citation>
    <scope>NUCLEOTIDE SEQUENCE</scope>
    <source>
        <strain evidence="3">Deep ocean</strain>
    </source>
</reference>
<proteinExistence type="predicted"/>
<keyword evidence="2" id="KW-0472">Membrane</keyword>
<dbReference type="KEGG" id="vg:80517051"/>